<name>A0A8S4N3M7_OWEFU</name>
<evidence type="ECO:0000313" key="2">
    <source>
        <dbReference type="Proteomes" id="UP000749559"/>
    </source>
</evidence>
<feature type="non-terminal residue" evidence="1">
    <location>
        <position position="1"/>
    </location>
</feature>
<dbReference type="AlphaFoldDB" id="A0A8S4N3M7"/>
<proteinExistence type="predicted"/>
<dbReference type="EMBL" id="CAIIXF020000001">
    <property type="protein sequence ID" value="CAH1775331.1"/>
    <property type="molecule type" value="Genomic_DNA"/>
</dbReference>
<evidence type="ECO:0000313" key="1">
    <source>
        <dbReference type="EMBL" id="CAH1775331.1"/>
    </source>
</evidence>
<gene>
    <name evidence="1" type="ORF">OFUS_LOCUS2651</name>
</gene>
<feature type="non-terminal residue" evidence="1">
    <location>
        <position position="103"/>
    </location>
</feature>
<organism evidence="1 2">
    <name type="scientific">Owenia fusiformis</name>
    <name type="common">Polychaete worm</name>
    <dbReference type="NCBI Taxonomy" id="6347"/>
    <lineage>
        <taxon>Eukaryota</taxon>
        <taxon>Metazoa</taxon>
        <taxon>Spiralia</taxon>
        <taxon>Lophotrochozoa</taxon>
        <taxon>Annelida</taxon>
        <taxon>Polychaeta</taxon>
        <taxon>Sedentaria</taxon>
        <taxon>Canalipalpata</taxon>
        <taxon>Sabellida</taxon>
        <taxon>Oweniida</taxon>
        <taxon>Oweniidae</taxon>
        <taxon>Owenia</taxon>
    </lineage>
</organism>
<keyword evidence="2" id="KW-1185">Reference proteome</keyword>
<protein>
    <submittedName>
        <fullName evidence="1">Uncharacterized protein</fullName>
    </submittedName>
</protein>
<accession>A0A8S4N3M7</accession>
<sequence length="103" mass="11997">LEERSSYFAQFMDLSEVVGYNVKTSYITTDAHFIKFRTNFESFMNDTISYYDRLLDVRERADQVNNWSIFEESIKSYAIVINDIISVAITYAQVIKNDAAVKV</sequence>
<reference evidence="1" key="1">
    <citation type="submission" date="2022-03" db="EMBL/GenBank/DDBJ databases">
        <authorList>
            <person name="Martin C."/>
        </authorList>
    </citation>
    <scope>NUCLEOTIDE SEQUENCE</scope>
</reference>
<dbReference type="Proteomes" id="UP000749559">
    <property type="component" value="Unassembled WGS sequence"/>
</dbReference>
<comment type="caution">
    <text evidence="1">The sequence shown here is derived from an EMBL/GenBank/DDBJ whole genome shotgun (WGS) entry which is preliminary data.</text>
</comment>